<dbReference type="EnsemblProtists" id="PYU1_T009459">
    <property type="protein sequence ID" value="PYU1_T009459"/>
    <property type="gene ID" value="PYU1_G009441"/>
</dbReference>
<reference evidence="4" key="1">
    <citation type="journal article" date="2010" name="Genome Biol.">
        <title>Genome sequence of the necrotrophic plant pathogen Pythium ultimum reveals original pathogenicity mechanisms and effector repertoire.</title>
        <authorList>
            <person name="Levesque C.A."/>
            <person name="Brouwer H."/>
            <person name="Cano L."/>
            <person name="Hamilton J.P."/>
            <person name="Holt C."/>
            <person name="Huitema E."/>
            <person name="Raffaele S."/>
            <person name="Robideau G.P."/>
            <person name="Thines M."/>
            <person name="Win J."/>
            <person name="Zerillo M.M."/>
            <person name="Beakes G.W."/>
            <person name="Boore J.L."/>
            <person name="Busam D."/>
            <person name="Dumas B."/>
            <person name="Ferriera S."/>
            <person name="Fuerstenberg S.I."/>
            <person name="Gachon C.M."/>
            <person name="Gaulin E."/>
            <person name="Govers F."/>
            <person name="Grenville-Briggs L."/>
            <person name="Horner N."/>
            <person name="Hostetler J."/>
            <person name="Jiang R.H."/>
            <person name="Johnson J."/>
            <person name="Krajaejun T."/>
            <person name="Lin H."/>
            <person name="Meijer H.J."/>
            <person name="Moore B."/>
            <person name="Morris P."/>
            <person name="Phuntmart V."/>
            <person name="Puiu D."/>
            <person name="Shetty J."/>
            <person name="Stajich J.E."/>
            <person name="Tripathy S."/>
            <person name="Wawra S."/>
            <person name="van West P."/>
            <person name="Whitty B.R."/>
            <person name="Coutinho P.M."/>
            <person name="Henrissat B."/>
            <person name="Martin F."/>
            <person name="Thomas P.D."/>
            <person name="Tyler B.M."/>
            <person name="De Vries R.P."/>
            <person name="Kamoun S."/>
            <person name="Yandell M."/>
            <person name="Tisserat N."/>
            <person name="Buell C.R."/>
        </authorList>
    </citation>
    <scope>NUCLEOTIDE SEQUENCE</scope>
    <source>
        <strain evidence="4">DAOM:BR144</strain>
    </source>
</reference>
<dbReference type="InterPro" id="IPR002885">
    <property type="entry name" value="PPR_rpt"/>
</dbReference>
<accession>K3WWW1</accession>
<reference evidence="3" key="3">
    <citation type="submission" date="2015-02" db="UniProtKB">
        <authorList>
            <consortium name="EnsemblProtists"/>
        </authorList>
    </citation>
    <scope>IDENTIFICATION</scope>
    <source>
        <strain evidence="3">DAOM BR144</strain>
    </source>
</reference>
<protein>
    <recommendedName>
        <fullName evidence="5">Pentacotripeptide-repeat region of PRORP domain-containing protein</fullName>
    </recommendedName>
</protein>
<dbReference type="STRING" id="431595.K3WWW1"/>
<evidence type="ECO:0000313" key="3">
    <source>
        <dbReference type="EnsemblProtists" id="PYU1_T009459"/>
    </source>
</evidence>
<dbReference type="InParanoid" id="K3WWW1"/>
<dbReference type="PANTHER" id="PTHR46128">
    <property type="entry name" value="MITOCHONDRIAL GROUP I INTRON SPLICING FACTOR CCM1"/>
    <property type="match status" value="1"/>
</dbReference>
<dbReference type="Gene3D" id="1.25.40.10">
    <property type="entry name" value="Tetratricopeptide repeat domain"/>
    <property type="match status" value="3"/>
</dbReference>
<dbReference type="InterPro" id="IPR050872">
    <property type="entry name" value="PPR_P_subfamily"/>
</dbReference>
<dbReference type="EMBL" id="GL376622">
    <property type="status" value="NOT_ANNOTATED_CDS"/>
    <property type="molecule type" value="Genomic_DNA"/>
</dbReference>
<evidence type="ECO:0000256" key="2">
    <source>
        <dbReference type="PROSITE-ProRule" id="PRU00708"/>
    </source>
</evidence>
<proteinExistence type="inferred from homology"/>
<feature type="repeat" description="PPR" evidence="2">
    <location>
        <begin position="296"/>
        <end position="330"/>
    </location>
</feature>
<dbReference type="VEuPathDB" id="FungiDB:PYU1_G009441"/>
<dbReference type="AlphaFoldDB" id="K3WWW1"/>
<keyword evidence="4" id="KW-1185">Reference proteome</keyword>
<evidence type="ECO:0000256" key="1">
    <source>
        <dbReference type="ARBA" id="ARBA00007626"/>
    </source>
</evidence>
<reference evidence="4" key="2">
    <citation type="submission" date="2010-04" db="EMBL/GenBank/DDBJ databases">
        <authorList>
            <person name="Buell R."/>
            <person name="Hamilton J."/>
            <person name="Hostetler J."/>
        </authorList>
    </citation>
    <scope>NUCLEOTIDE SEQUENCE [LARGE SCALE GENOMIC DNA]</scope>
    <source>
        <strain evidence="4">DAOM:BR144</strain>
    </source>
</reference>
<dbReference type="PANTHER" id="PTHR46128:SF329">
    <property type="entry name" value="MITOCHONDRIAL GROUP I INTRON SPLICING FACTOR DMR1"/>
    <property type="match status" value="1"/>
</dbReference>
<dbReference type="InterPro" id="IPR011990">
    <property type="entry name" value="TPR-like_helical_dom_sf"/>
</dbReference>
<dbReference type="eggNOG" id="KOG4197">
    <property type="taxonomic scope" value="Eukaryota"/>
</dbReference>
<dbReference type="Pfam" id="PF01535">
    <property type="entry name" value="PPR"/>
    <property type="match status" value="2"/>
</dbReference>
<sequence>MIRARRLLVSGRRSQQLVLTNGRTTGANALSTLAAIPSRFSSALLEKNALLSASLRSSQLTGTLQQRRWQSGAPSSAYPHEDEAVRKFMEELNSCRETGNWRQALKLLDRIDKHGYALDPQMYERAIAACARMGKVEVLPGLLQNMTVDDILPTSATVDYIMQAYLAREEWKLIVDHAVDVTGKGVPLSDAAFHAVMEGCGQMRDAHSAKTVFNNVWKKCGVAVNTSHYAATIRAVGMGGRPDMAVNLFNIMEEKAGITADESVFNQLIRAQIVNQALPQALQTFATVNDRGLMLHEPIYTATIDALIKNGDYWQAGRLFDQMISYGMNPSVFCYGRIMVAYVRTGKNNVAAACWKKIVEANEPSPALMKYTKLLGELATTSDSKLTLAVFDHIFSVFDHDLIRDSTYSLAIRANGRMGRTQTAIDLFDTFVRSREESGKHLPRAAGIYLSVFNALSRDTERDPKQNTRDAKRVWDIMAKNVPVILSPAYASLAGVFASSGELDTLNVLLEHAGQSFADISREENAENMDHVVEEEEAHDAHEEEVDASDLHDELLYNGVISGFSKARDDHSEHISAYLKLMKQRGLKINDSIVRASTDAFVKFENWQLMTKLVDYIDVKALQNADLCFGDTISKLLEAEAWYPARHWISAAHKLNVQPPIRGKMEILRHLCESKSDEWRIAYALALETLSFKQMVDVNVESVADAVDICMNANRSDLVMKLFDRMTNHNSHKERPNSTRNPVTIPLRMYKQTVLALMRDHTTDPESRLRSAHPGDLS</sequence>
<dbReference type="PROSITE" id="PS51375">
    <property type="entry name" value="PPR"/>
    <property type="match status" value="1"/>
</dbReference>
<name>K3WWW1_GLOUD</name>
<evidence type="ECO:0000313" key="4">
    <source>
        <dbReference type="Proteomes" id="UP000019132"/>
    </source>
</evidence>
<dbReference type="Proteomes" id="UP000019132">
    <property type="component" value="Unassembled WGS sequence"/>
</dbReference>
<dbReference type="HOGENOM" id="CLU_373641_0_0_1"/>
<dbReference type="OMA" id="DMALNLW"/>
<evidence type="ECO:0008006" key="5">
    <source>
        <dbReference type="Google" id="ProtNLM"/>
    </source>
</evidence>
<organism evidence="3 4">
    <name type="scientific">Globisporangium ultimum (strain ATCC 200006 / CBS 805.95 / DAOM BR144)</name>
    <name type="common">Pythium ultimum</name>
    <dbReference type="NCBI Taxonomy" id="431595"/>
    <lineage>
        <taxon>Eukaryota</taxon>
        <taxon>Sar</taxon>
        <taxon>Stramenopiles</taxon>
        <taxon>Oomycota</taxon>
        <taxon>Peronosporomycetes</taxon>
        <taxon>Pythiales</taxon>
        <taxon>Pythiaceae</taxon>
        <taxon>Globisporangium</taxon>
    </lineage>
</organism>
<comment type="similarity">
    <text evidence="1">Belongs to the PPR family. P subfamily.</text>
</comment>